<organism evidence="2 3">
    <name type="scientific">Salmonella enterica subsp. enterica serovar Bovismorbificans</name>
    <dbReference type="NCBI Taxonomy" id="58097"/>
    <lineage>
        <taxon>Bacteria</taxon>
        <taxon>Pseudomonadati</taxon>
        <taxon>Pseudomonadota</taxon>
        <taxon>Gammaproteobacteria</taxon>
        <taxon>Enterobacterales</taxon>
        <taxon>Enterobacteriaceae</taxon>
        <taxon>Salmonella</taxon>
    </lineage>
</organism>
<gene>
    <name evidence="2" type="ORF">ERS008207_00915</name>
</gene>
<sequence length="129" mass="13631">MRPAVQRTSGGHLIANLSLACHKGDAGRVDLPGPDATVAFPDADIQVAADILAQVGKLKRPRRHPGLVQNATILADGDLCITVRNAANFRGIPLKRGRQHALIAGQSEPGKAEGVKNSGAEVRLSERQF</sequence>
<dbReference type="PROSITE" id="PS51257">
    <property type="entry name" value="PROKAR_LIPOPROTEIN"/>
    <property type="match status" value="1"/>
</dbReference>
<dbReference type="EMBL" id="CQPD01000007">
    <property type="protein sequence ID" value="CNT77908.1"/>
    <property type="molecule type" value="Genomic_DNA"/>
</dbReference>
<reference evidence="2 3" key="1">
    <citation type="submission" date="2015-03" db="EMBL/GenBank/DDBJ databases">
        <authorList>
            <consortium name="Pathogen Informatics"/>
        </authorList>
    </citation>
    <scope>NUCLEOTIDE SEQUENCE [LARGE SCALE GENOMIC DNA]</scope>
    <source>
        <strain evidence="2 3">D4891</strain>
    </source>
</reference>
<feature type="region of interest" description="Disordered" evidence="1">
    <location>
        <begin position="106"/>
        <end position="129"/>
    </location>
</feature>
<protein>
    <submittedName>
        <fullName evidence="2">Uncharacterized protein</fullName>
    </submittedName>
</protein>
<dbReference type="Proteomes" id="UP000042394">
    <property type="component" value="Unassembled WGS sequence"/>
</dbReference>
<name>A0A655BUV8_SALET</name>
<accession>A0A655BUV8</accession>
<evidence type="ECO:0000256" key="1">
    <source>
        <dbReference type="SAM" id="MobiDB-lite"/>
    </source>
</evidence>
<proteinExistence type="predicted"/>
<dbReference type="AlphaFoldDB" id="A0A655BUV8"/>
<evidence type="ECO:0000313" key="3">
    <source>
        <dbReference type="Proteomes" id="UP000042394"/>
    </source>
</evidence>
<evidence type="ECO:0000313" key="2">
    <source>
        <dbReference type="EMBL" id="CNT77908.1"/>
    </source>
</evidence>